<evidence type="ECO:0000256" key="1">
    <source>
        <dbReference type="SAM" id="Coils"/>
    </source>
</evidence>
<evidence type="ECO:0000313" key="5">
    <source>
        <dbReference type="Proteomes" id="UP001153620"/>
    </source>
</evidence>
<organism evidence="4 5">
    <name type="scientific">Chironomus riparius</name>
    <dbReference type="NCBI Taxonomy" id="315576"/>
    <lineage>
        <taxon>Eukaryota</taxon>
        <taxon>Metazoa</taxon>
        <taxon>Ecdysozoa</taxon>
        <taxon>Arthropoda</taxon>
        <taxon>Hexapoda</taxon>
        <taxon>Insecta</taxon>
        <taxon>Pterygota</taxon>
        <taxon>Neoptera</taxon>
        <taxon>Endopterygota</taxon>
        <taxon>Diptera</taxon>
        <taxon>Nematocera</taxon>
        <taxon>Chironomoidea</taxon>
        <taxon>Chironomidae</taxon>
        <taxon>Chironominae</taxon>
        <taxon>Chironomus</taxon>
    </lineage>
</organism>
<sequence length="894" mass="104208">MDVASIASGSLHDDLVIVLHISEAIGLNAADMVWAQASLSGNKLDREPIKTGHTTSFECSLIWETDRKSIKRMKIENLPVKVDLYKIKNYNGDINVAQKEHIGYVLLPVRGIPMLPVQKAVKVKCRWMKIIGLSKDFRQHKPELLMNIMITDKEFLSIDKNKILEAQTIESRESIMFEENPNPTMMTSQKGIFIRLLQKEGLLQVGSIDTDCDIFNVRLLIQNIKYLDNIFDSAENLSNRDFFINYILLGNNHSRKLDRKFNRTHQIQEKISINFRSSLKSLHNYFENIFYVPVEIYSDNKMIGSVEIRLDQLITSFSLQEFIDKYPKGKEYDGVETIKTQNNVETQNRPILEYKVLIIYQGTRKLHQNELFENYASTEMKIDEKAGGDYIPNIKAQSNVEQIEDESSESEKSSAVEVKSVGIGKKKTEQDLQQKASQPEKTNIDSMLKDHECGKTSEIQRLFSYNLQLKSMKFNKKPHKGIWQISFFHEFADTPRTIVNRDIHENDIDGNVIAFKDLEMKLYFTSHSENIMDLIKSTVSCTMCIRGPHNTHAKAYLDCKNLLISNKEKTCGNILLTNQNETVSAMAEIFVYLDDAGLNFNAKRVENLPEMNEDPKIDIAKTIEIQKEELFDESIAYKMINELEDWKEHQQTNFLFELKRTEEKYLEKLRTDFNNMKASYEDKFEEKNNELQVLTKTLEDAHNSLKQKNLQHVRNEDSAQKMKQELEKSYADKLLMIKERTKQLEQEFMHELNMKNLKIEELECSNKQLYEKVNFLTHENCDLKGKIDCMNAKYEDLKSNLVPKQEVENLIQEMRLLKEKFDAATQSKNFYKEQWAKAIRECHKINRVNICDRKDNLFTTKCDRLCDILSDESSRLNFDKEELDEIKHCLSLDD</sequence>
<evidence type="ECO:0000259" key="3">
    <source>
        <dbReference type="Pfam" id="PF12416"/>
    </source>
</evidence>
<accession>A0A9N9S567</accession>
<reference evidence="4" key="1">
    <citation type="submission" date="2022-01" db="EMBL/GenBank/DDBJ databases">
        <authorList>
            <person name="King R."/>
        </authorList>
    </citation>
    <scope>NUCLEOTIDE SEQUENCE</scope>
</reference>
<dbReference type="InterPro" id="IPR022136">
    <property type="entry name" value="DUF3668"/>
</dbReference>
<dbReference type="PANTHER" id="PTHR21574">
    <property type="entry name" value="CENTROSOMAL PROTEIN OF 120 KDA"/>
    <property type="match status" value="1"/>
</dbReference>
<dbReference type="Proteomes" id="UP001153620">
    <property type="component" value="Chromosome 3"/>
</dbReference>
<keyword evidence="5" id="KW-1185">Reference proteome</keyword>
<evidence type="ECO:0000313" key="4">
    <source>
        <dbReference type="EMBL" id="CAG9809172.1"/>
    </source>
</evidence>
<dbReference type="OrthoDB" id="332250at2759"/>
<keyword evidence="1" id="KW-0175">Coiled coil</keyword>
<protein>
    <recommendedName>
        <fullName evidence="3">DUF3668 domain-containing protein</fullName>
    </recommendedName>
</protein>
<reference evidence="4" key="2">
    <citation type="submission" date="2022-10" db="EMBL/GenBank/DDBJ databases">
        <authorList>
            <consortium name="ENA_rothamsted_submissions"/>
            <consortium name="culmorum"/>
            <person name="King R."/>
        </authorList>
    </citation>
    <scope>NUCLEOTIDE SEQUENCE</scope>
</reference>
<feature type="domain" description="DUF3668" evidence="3">
    <location>
        <begin position="195"/>
        <end position="356"/>
    </location>
</feature>
<dbReference type="InterPro" id="IPR039893">
    <property type="entry name" value="CEP120-like"/>
</dbReference>
<feature type="region of interest" description="Disordered" evidence="2">
    <location>
        <begin position="401"/>
        <end position="422"/>
    </location>
</feature>
<dbReference type="PANTHER" id="PTHR21574:SF0">
    <property type="entry name" value="CENTROSOMAL PROTEIN OF 120 KDA"/>
    <property type="match status" value="1"/>
</dbReference>
<dbReference type="AlphaFoldDB" id="A0A9N9S567"/>
<dbReference type="EMBL" id="OU895879">
    <property type="protein sequence ID" value="CAG9809172.1"/>
    <property type="molecule type" value="Genomic_DNA"/>
</dbReference>
<dbReference type="InterPro" id="IPR035892">
    <property type="entry name" value="C2_domain_sf"/>
</dbReference>
<proteinExistence type="predicted"/>
<dbReference type="GO" id="GO:1903724">
    <property type="term" value="P:positive regulation of centriole elongation"/>
    <property type="evidence" value="ECO:0007669"/>
    <property type="project" value="TreeGrafter"/>
</dbReference>
<name>A0A9N9S567_9DIPT</name>
<feature type="coiled-coil region" evidence="1">
    <location>
        <begin position="752"/>
        <end position="779"/>
    </location>
</feature>
<dbReference type="GO" id="GO:0005813">
    <property type="term" value="C:centrosome"/>
    <property type="evidence" value="ECO:0007669"/>
    <property type="project" value="TreeGrafter"/>
</dbReference>
<gene>
    <name evidence="4" type="ORF">CHIRRI_LOCUS12001</name>
</gene>
<dbReference type="Pfam" id="PF12416">
    <property type="entry name" value="DUF3668"/>
    <property type="match status" value="1"/>
</dbReference>
<evidence type="ECO:0000256" key="2">
    <source>
        <dbReference type="SAM" id="MobiDB-lite"/>
    </source>
</evidence>
<dbReference type="Gene3D" id="2.60.40.150">
    <property type="entry name" value="C2 domain"/>
    <property type="match status" value="1"/>
</dbReference>
<feature type="coiled-coil region" evidence="1">
    <location>
        <begin position="677"/>
        <end position="711"/>
    </location>
</feature>